<dbReference type="InterPro" id="IPR036116">
    <property type="entry name" value="FN3_sf"/>
</dbReference>
<dbReference type="EMBL" id="QEAS01000038">
    <property type="protein sequence ID" value="PWG78041.1"/>
    <property type="molecule type" value="Genomic_DNA"/>
</dbReference>
<dbReference type="Proteomes" id="UP000245647">
    <property type="component" value="Unassembled WGS sequence"/>
</dbReference>
<sequence length="323" mass="36400">MYLELKRMKGLMMTAGILILVCLFTSCSEFIEESIEDETVHLNAPADSAESNKYLQSFWWDPVEYARSYRIQIVRPSFDHAEELILDSLTKDAHYSYTLEPGTYQWRVRAENSGSKTGYSTHTLIVHEASLGRQQVQLKSPANGLVSNQPPFAISWYSLYGSTEYLLQIDRSTGNFANEQDLLVNTEIQNTEYSFNPTEDRSYIWRVKAKNDTAESKWSAVYSFAYDGTPPSKVSLRSPVNAVSVSSPVTLQWDALSDAKKYQLNLMKSDSSPYGPSFPVTVTGTSYVFTSTNRGEQVLWQVRAIDAAGNVGPYSDVRNFTVQ</sequence>
<dbReference type="InterPro" id="IPR013783">
    <property type="entry name" value="Ig-like_fold"/>
</dbReference>
<gene>
    <name evidence="2" type="ORF">DDR33_24340</name>
</gene>
<dbReference type="PROSITE" id="PS51257">
    <property type="entry name" value="PROKAR_LIPOPROTEIN"/>
    <property type="match status" value="1"/>
</dbReference>
<name>A0A2U2P9I2_9SPHI</name>
<dbReference type="PROSITE" id="PS50853">
    <property type="entry name" value="FN3"/>
    <property type="match status" value="1"/>
</dbReference>
<evidence type="ECO:0000313" key="3">
    <source>
        <dbReference type="Proteomes" id="UP000245647"/>
    </source>
</evidence>
<protein>
    <recommendedName>
        <fullName evidence="1">Fibronectin type-III domain-containing protein</fullName>
    </recommendedName>
</protein>
<proteinExistence type="predicted"/>
<feature type="domain" description="Fibronectin type-III" evidence="1">
    <location>
        <begin position="230"/>
        <end position="323"/>
    </location>
</feature>
<reference evidence="2 3" key="1">
    <citation type="submission" date="2018-04" db="EMBL/GenBank/DDBJ databases">
        <title>Pedobacter chongqingensis sp. nov., isolated from a rottenly hemp rope.</title>
        <authorList>
            <person name="Cai Y."/>
        </authorList>
    </citation>
    <scope>NUCLEOTIDE SEQUENCE [LARGE SCALE GENOMIC DNA]</scope>
    <source>
        <strain evidence="2 3">FJ4-8</strain>
    </source>
</reference>
<organism evidence="2 3">
    <name type="scientific">Pararcticibacter amylolyticus</name>
    <dbReference type="NCBI Taxonomy" id="2173175"/>
    <lineage>
        <taxon>Bacteria</taxon>
        <taxon>Pseudomonadati</taxon>
        <taxon>Bacteroidota</taxon>
        <taxon>Sphingobacteriia</taxon>
        <taxon>Sphingobacteriales</taxon>
        <taxon>Sphingobacteriaceae</taxon>
        <taxon>Pararcticibacter</taxon>
    </lineage>
</organism>
<evidence type="ECO:0000313" key="2">
    <source>
        <dbReference type="EMBL" id="PWG78041.1"/>
    </source>
</evidence>
<dbReference type="InterPro" id="IPR003961">
    <property type="entry name" value="FN3_dom"/>
</dbReference>
<dbReference type="SUPFAM" id="SSF49265">
    <property type="entry name" value="Fibronectin type III"/>
    <property type="match status" value="1"/>
</dbReference>
<evidence type="ECO:0000259" key="1">
    <source>
        <dbReference type="PROSITE" id="PS50853"/>
    </source>
</evidence>
<dbReference type="AlphaFoldDB" id="A0A2U2P9I2"/>
<comment type="caution">
    <text evidence="2">The sequence shown here is derived from an EMBL/GenBank/DDBJ whole genome shotgun (WGS) entry which is preliminary data.</text>
</comment>
<keyword evidence="3" id="KW-1185">Reference proteome</keyword>
<dbReference type="Gene3D" id="2.60.40.10">
    <property type="entry name" value="Immunoglobulins"/>
    <property type="match status" value="3"/>
</dbReference>
<accession>A0A2U2P9I2</accession>